<keyword evidence="9" id="KW-0539">Nucleus</keyword>
<feature type="region of interest" description="Disordered" evidence="10">
    <location>
        <begin position="194"/>
        <end position="240"/>
    </location>
</feature>
<dbReference type="Pfam" id="PF08574">
    <property type="entry name" value="Iwr1"/>
    <property type="match status" value="1"/>
</dbReference>
<dbReference type="AlphaFoldDB" id="A0A9N8VL91"/>
<comment type="subcellular location">
    <subcellularLocation>
        <location evidence="3">Cytoplasm</location>
    </subcellularLocation>
    <subcellularLocation>
        <location evidence="2">Nucleus</location>
    </subcellularLocation>
</comment>
<dbReference type="PANTHER" id="PTHR31196:SF2">
    <property type="entry name" value="RNA POLYMERASE II NUCLEAR LOCALIZATION PROTEIN SLC7A6OS-RELATED"/>
    <property type="match status" value="1"/>
</dbReference>
<evidence type="ECO:0000256" key="6">
    <source>
        <dbReference type="ARBA" id="ARBA00022448"/>
    </source>
</evidence>
<feature type="domain" description="Transcription factor Iwr1" evidence="11">
    <location>
        <begin position="153"/>
        <end position="221"/>
    </location>
</feature>
<name>A0A9N8VL91_9GLOM</name>
<organism evidence="12 13">
    <name type="scientific">Diversispora eburnea</name>
    <dbReference type="NCBI Taxonomy" id="1213867"/>
    <lineage>
        <taxon>Eukaryota</taxon>
        <taxon>Fungi</taxon>
        <taxon>Fungi incertae sedis</taxon>
        <taxon>Mucoromycota</taxon>
        <taxon>Glomeromycotina</taxon>
        <taxon>Glomeromycetes</taxon>
        <taxon>Diversisporales</taxon>
        <taxon>Diversisporaceae</taxon>
        <taxon>Diversispora</taxon>
    </lineage>
</organism>
<evidence type="ECO:0000256" key="9">
    <source>
        <dbReference type="ARBA" id="ARBA00023242"/>
    </source>
</evidence>
<reference evidence="12" key="1">
    <citation type="submission" date="2021-06" db="EMBL/GenBank/DDBJ databases">
        <authorList>
            <person name="Kallberg Y."/>
            <person name="Tangrot J."/>
            <person name="Rosling A."/>
        </authorList>
    </citation>
    <scope>NUCLEOTIDE SEQUENCE</scope>
    <source>
        <strain evidence="12">AZ414A</strain>
    </source>
</reference>
<evidence type="ECO:0000256" key="10">
    <source>
        <dbReference type="SAM" id="MobiDB-lite"/>
    </source>
</evidence>
<accession>A0A9N8VL91</accession>
<evidence type="ECO:0000313" key="13">
    <source>
        <dbReference type="Proteomes" id="UP000789706"/>
    </source>
</evidence>
<evidence type="ECO:0000256" key="7">
    <source>
        <dbReference type="ARBA" id="ARBA00022490"/>
    </source>
</evidence>
<proteinExistence type="inferred from homology"/>
<feature type="compositionally biased region" description="Acidic residues" evidence="10">
    <location>
        <begin position="200"/>
        <end position="209"/>
    </location>
</feature>
<evidence type="ECO:0000313" key="12">
    <source>
        <dbReference type="EMBL" id="CAG8453381.1"/>
    </source>
</evidence>
<feature type="compositionally biased region" description="Acidic residues" evidence="10">
    <location>
        <begin position="231"/>
        <end position="240"/>
    </location>
</feature>
<comment type="function">
    <text evidence="1">Directs RNA polymerase II nuclear import.</text>
</comment>
<comment type="similarity">
    <text evidence="4">Belongs to the IWR1/SLC7A6OS family.</text>
</comment>
<comment type="caution">
    <text evidence="12">The sequence shown here is derived from an EMBL/GenBank/DDBJ whole genome shotgun (WGS) entry which is preliminary data.</text>
</comment>
<dbReference type="InterPro" id="IPR040218">
    <property type="entry name" value="SLC7A6OS"/>
</dbReference>
<evidence type="ECO:0000256" key="5">
    <source>
        <dbReference type="ARBA" id="ARBA00017036"/>
    </source>
</evidence>
<dbReference type="GO" id="GO:0015031">
    <property type="term" value="P:protein transport"/>
    <property type="evidence" value="ECO:0007669"/>
    <property type="project" value="UniProtKB-KW"/>
</dbReference>
<dbReference type="InterPro" id="IPR013883">
    <property type="entry name" value="TF_Iwr1_dom"/>
</dbReference>
<keyword evidence="7" id="KW-0963">Cytoplasm</keyword>
<evidence type="ECO:0000256" key="8">
    <source>
        <dbReference type="ARBA" id="ARBA00022927"/>
    </source>
</evidence>
<gene>
    <name evidence="12" type="ORF">DEBURN_LOCUS2271</name>
</gene>
<dbReference type="PANTHER" id="PTHR31196">
    <property type="entry name" value="RNA POLYMERASE II NUCLEAR LOCALIZATION PROTEIN SLC7A6OS-RELATED"/>
    <property type="match status" value="1"/>
</dbReference>
<dbReference type="Proteomes" id="UP000789706">
    <property type="component" value="Unassembled WGS sequence"/>
</dbReference>
<evidence type="ECO:0000256" key="3">
    <source>
        <dbReference type="ARBA" id="ARBA00004496"/>
    </source>
</evidence>
<keyword evidence="13" id="KW-1185">Reference proteome</keyword>
<protein>
    <recommendedName>
        <fullName evidence="5">Probable RNA polymerase II nuclear localization protein SLC7A6OS</fullName>
    </recommendedName>
</protein>
<evidence type="ECO:0000259" key="11">
    <source>
        <dbReference type="Pfam" id="PF08574"/>
    </source>
</evidence>
<dbReference type="EMBL" id="CAJVPK010000120">
    <property type="protein sequence ID" value="CAG8453381.1"/>
    <property type="molecule type" value="Genomic_DNA"/>
</dbReference>
<sequence>MSLIESKEQVSVPNDYTIIRLKRKRTEEPLDALVVQQLFGIGTNHNHKKKKPKRKGSLLVNNKLGKDEVLENEEQQETSLPFIFRFAETVDEISFIDSTKSQQLKDRIAKLINRKDSIKRKEPDIKHNREKKISMFKENVRKERYKVIDKNRQKKEEEVADELFKMYDAVKEDETTIKPKTWFDENEIFSNELSSQEEYVYSDEEDSNAEDYYKHDYPDEEILWSEQDGNSSDDDYFLKD</sequence>
<evidence type="ECO:0000256" key="1">
    <source>
        <dbReference type="ARBA" id="ARBA00003202"/>
    </source>
</evidence>
<dbReference type="GO" id="GO:0005737">
    <property type="term" value="C:cytoplasm"/>
    <property type="evidence" value="ECO:0007669"/>
    <property type="project" value="UniProtKB-SubCell"/>
</dbReference>
<keyword evidence="8" id="KW-0653">Protein transport</keyword>
<evidence type="ECO:0000256" key="2">
    <source>
        <dbReference type="ARBA" id="ARBA00004123"/>
    </source>
</evidence>
<dbReference type="OrthoDB" id="6255506at2759"/>
<dbReference type="GO" id="GO:0005634">
    <property type="term" value="C:nucleus"/>
    <property type="evidence" value="ECO:0007669"/>
    <property type="project" value="UniProtKB-SubCell"/>
</dbReference>
<keyword evidence="6" id="KW-0813">Transport</keyword>
<evidence type="ECO:0000256" key="4">
    <source>
        <dbReference type="ARBA" id="ARBA00010218"/>
    </source>
</evidence>